<feature type="repeat" description="WD" evidence="3">
    <location>
        <begin position="527"/>
        <end position="568"/>
    </location>
</feature>
<protein>
    <submittedName>
        <fullName evidence="5">Predicted protein</fullName>
    </submittedName>
</protein>
<dbReference type="PROSITE" id="PS50294">
    <property type="entry name" value="WD_REPEATS_REGION"/>
    <property type="match status" value="3"/>
</dbReference>
<dbReference type="InterPro" id="IPR020472">
    <property type="entry name" value="WD40_PAC1"/>
</dbReference>
<dbReference type="InterPro" id="IPR015943">
    <property type="entry name" value="WD40/YVTN_repeat-like_dom_sf"/>
</dbReference>
<dbReference type="RefSeq" id="XP_002671992.1">
    <property type="nucleotide sequence ID" value="XM_002671946.1"/>
</dbReference>
<dbReference type="VEuPathDB" id="AmoebaDB:NAEGRDRAFT_72895"/>
<keyword evidence="2" id="KW-0677">Repeat</keyword>
<dbReference type="EMBL" id="GG738901">
    <property type="protein sequence ID" value="EFC39248.1"/>
    <property type="molecule type" value="Genomic_DNA"/>
</dbReference>
<dbReference type="AlphaFoldDB" id="D2VV53"/>
<gene>
    <name evidence="5" type="ORF">NAEGRDRAFT_72895</name>
</gene>
<evidence type="ECO:0000256" key="4">
    <source>
        <dbReference type="SAM" id="Phobius"/>
    </source>
</evidence>
<dbReference type="STRING" id="5762.D2VV53"/>
<dbReference type="PRINTS" id="PR00320">
    <property type="entry name" value="GPROTEINBRPT"/>
</dbReference>
<feature type="repeat" description="WD" evidence="3">
    <location>
        <begin position="335"/>
        <end position="357"/>
    </location>
</feature>
<dbReference type="InParanoid" id="D2VV53"/>
<dbReference type="InterPro" id="IPR036291">
    <property type="entry name" value="NAD(P)-bd_dom_sf"/>
</dbReference>
<feature type="transmembrane region" description="Helical" evidence="4">
    <location>
        <begin position="284"/>
        <end position="302"/>
    </location>
</feature>
<keyword evidence="6" id="KW-1185">Reference proteome</keyword>
<dbReference type="InterPro" id="IPR036322">
    <property type="entry name" value="WD40_repeat_dom_sf"/>
</dbReference>
<dbReference type="SUPFAM" id="SSF50978">
    <property type="entry name" value="WD40 repeat-like"/>
    <property type="match status" value="1"/>
</dbReference>
<dbReference type="Gene3D" id="3.40.50.720">
    <property type="entry name" value="NAD(P)-binding Rossmann-like Domain"/>
    <property type="match status" value="1"/>
</dbReference>
<dbReference type="CDD" id="cd05233">
    <property type="entry name" value="SDR_c"/>
    <property type="match status" value="1"/>
</dbReference>
<dbReference type="KEGG" id="ngr:NAEGRDRAFT_72895"/>
<dbReference type="SUPFAM" id="SSF51735">
    <property type="entry name" value="NAD(P)-binding Rossmann-fold domains"/>
    <property type="match status" value="1"/>
</dbReference>
<dbReference type="PANTHER" id="PTHR19879">
    <property type="entry name" value="TRANSCRIPTION INITIATION FACTOR TFIID"/>
    <property type="match status" value="1"/>
</dbReference>
<dbReference type="InterPro" id="IPR019775">
    <property type="entry name" value="WD40_repeat_CS"/>
</dbReference>
<reference evidence="5 6" key="1">
    <citation type="journal article" date="2010" name="Cell">
        <title>The genome of Naegleria gruberi illuminates early eukaryotic versatility.</title>
        <authorList>
            <person name="Fritz-Laylin L.K."/>
            <person name="Prochnik S.E."/>
            <person name="Ginger M.L."/>
            <person name="Dacks J.B."/>
            <person name="Carpenter M.L."/>
            <person name="Field M.C."/>
            <person name="Kuo A."/>
            <person name="Paredez A."/>
            <person name="Chapman J."/>
            <person name="Pham J."/>
            <person name="Shu S."/>
            <person name="Neupane R."/>
            <person name="Cipriano M."/>
            <person name="Mancuso J."/>
            <person name="Tu H."/>
            <person name="Salamov A."/>
            <person name="Lindquist E."/>
            <person name="Shapiro H."/>
            <person name="Lucas S."/>
            <person name="Grigoriev I.V."/>
            <person name="Cande W.Z."/>
            <person name="Fulton C."/>
            <person name="Rokhsar D.S."/>
            <person name="Dawson S.C."/>
        </authorList>
    </citation>
    <scope>NUCLEOTIDE SEQUENCE [LARGE SCALE GENOMIC DNA]</scope>
    <source>
        <strain evidence="5 6">NEG-M</strain>
    </source>
</reference>
<feature type="repeat" description="WD" evidence="3">
    <location>
        <begin position="485"/>
        <end position="526"/>
    </location>
</feature>
<keyword evidence="4" id="KW-0472">Membrane</keyword>
<feature type="transmembrane region" description="Helical" evidence="4">
    <location>
        <begin position="6"/>
        <end position="24"/>
    </location>
</feature>
<dbReference type="InterPro" id="IPR002347">
    <property type="entry name" value="SDR_fam"/>
</dbReference>
<dbReference type="InterPro" id="IPR001680">
    <property type="entry name" value="WD40_rpt"/>
</dbReference>
<dbReference type="PROSITE" id="PS50082">
    <property type="entry name" value="WD_REPEATS_2"/>
    <property type="match status" value="4"/>
</dbReference>
<sequence>MSTQSFVIILSVLAVIVYVVRKMMVKRKLKFHLKSDLSKKSQLNIVITGGTRGIGFALIKELLINYPNHKIVYTGTSENSITKSKEQFVKEIPNFDSNWYNTRLFACVCDISNYNDIHQVLIPFIKNNLNQVDLWINNAGVGDCRKKLKDMSQSEIDGILNVNTHGTVYATQAAIQLLDSQKEGGHVYLMEGLGSDGRTSPELSIYGMSKASYRQFVSSLVGETADSKVGVHRVSPGMVITSMLCTDTMNSKVKNIFNILAEDRDVVAKYLIGKVVKTQGTDSFYAFLTPLSVIFRFLTFFMRRNKFFDKDGKLKEKYANQCDSVFAVTCAQDKIITGSVDSSIKVWRLDNFELALTLEGHRLGIISIVSDQTGKYVATSSMDSVIRVWDIEKGKSTIIIEAPPLESWTLAFSADAQHLATGTRSGNVNIFNVQTGEKEQSLDTQKKTFIMSVAYSNCGKYLACGGQDGSVCVFDISTSKLMHHLEGHSMSVRSIVFTNDSQRLISASDDKHINVYDINSGSLVKSLSGHHSFVLTLAASPTGQIFASGSADRQVKIWETSTLECIHSFEEHKDQVWGLSFNTSGDSLISVSDDMSIVQYVCPLDSSK</sequence>
<dbReference type="PROSITE" id="PS00678">
    <property type="entry name" value="WD_REPEATS_1"/>
    <property type="match status" value="1"/>
</dbReference>
<dbReference type="GeneID" id="8853440"/>
<dbReference type="Pfam" id="PF00400">
    <property type="entry name" value="WD40"/>
    <property type="match status" value="5"/>
</dbReference>
<proteinExistence type="predicted"/>
<organism evidence="6">
    <name type="scientific">Naegleria gruberi</name>
    <name type="common">Amoeba</name>
    <dbReference type="NCBI Taxonomy" id="5762"/>
    <lineage>
        <taxon>Eukaryota</taxon>
        <taxon>Discoba</taxon>
        <taxon>Heterolobosea</taxon>
        <taxon>Tetramitia</taxon>
        <taxon>Eutetramitia</taxon>
        <taxon>Vahlkampfiidae</taxon>
        <taxon>Naegleria</taxon>
    </lineage>
</organism>
<dbReference type="OrthoDB" id="538223at2759"/>
<keyword evidence="4" id="KW-0812">Transmembrane</keyword>
<dbReference type="SMART" id="SM00320">
    <property type="entry name" value="WD40"/>
    <property type="match status" value="7"/>
</dbReference>
<name>D2VV53_NAEGR</name>
<evidence type="ECO:0000256" key="2">
    <source>
        <dbReference type="ARBA" id="ARBA00022737"/>
    </source>
</evidence>
<evidence type="ECO:0000256" key="3">
    <source>
        <dbReference type="PROSITE-ProRule" id="PRU00221"/>
    </source>
</evidence>
<dbReference type="eggNOG" id="KOG4155">
    <property type="taxonomic scope" value="Eukaryota"/>
</dbReference>
<dbReference type="PRINTS" id="PR00081">
    <property type="entry name" value="GDHRDH"/>
</dbReference>
<dbReference type="Gene3D" id="2.130.10.10">
    <property type="entry name" value="YVTN repeat-like/Quinoprotein amine dehydrogenase"/>
    <property type="match status" value="1"/>
</dbReference>
<dbReference type="Pfam" id="PF00106">
    <property type="entry name" value="adh_short"/>
    <property type="match status" value="1"/>
</dbReference>
<dbReference type="PANTHER" id="PTHR19879:SF9">
    <property type="entry name" value="TRANSCRIPTION INITIATION FACTOR TFIID SUBUNIT 5"/>
    <property type="match status" value="1"/>
</dbReference>
<dbReference type="CDD" id="cd00200">
    <property type="entry name" value="WD40"/>
    <property type="match status" value="1"/>
</dbReference>
<keyword evidence="4" id="KW-1133">Transmembrane helix</keyword>
<dbReference type="Proteomes" id="UP000006671">
    <property type="component" value="Unassembled WGS sequence"/>
</dbReference>
<evidence type="ECO:0000313" key="6">
    <source>
        <dbReference type="Proteomes" id="UP000006671"/>
    </source>
</evidence>
<dbReference type="eggNOG" id="KOG0725">
    <property type="taxonomic scope" value="Eukaryota"/>
</dbReference>
<evidence type="ECO:0000256" key="1">
    <source>
        <dbReference type="ARBA" id="ARBA00022574"/>
    </source>
</evidence>
<accession>D2VV53</accession>
<evidence type="ECO:0000313" key="5">
    <source>
        <dbReference type="EMBL" id="EFC39248.1"/>
    </source>
</evidence>
<feature type="repeat" description="WD" evidence="3">
    <location>
        <begin position="358"/>
        <end position="399"/>
    </location>
</feature>
<keyword evidence="1 3" id="KW-0853">WD repeat</keyword>